<keyword evidence="4" id="KW-1185">Reference proteome</keyword>
<feature type="compositionally biased region" description="Low complexity" evidence="1">
    <location>
        <begin position="306"/>
        <end position="315"/>
    </location>
</feature>
<evidence type="ECO:0000256" key="2">
    <source>
        <dbReference type="SAM" id="Phobius"/>
    </source>
</evidence>
<name>A0AAW6TZF3_9BACT</name>
<evidence type="ECO:0000313" key="4">
    <source>
        <dbReference type="Proteomes" id="UP001431776"/>
    </source>
</evidence>
<keyword evidence="2" id="KW-0812">Transmembrane</keyword>
<keyword evidence="2" id="KW-0472">Membrane</keyword>
<evidence type="ECO:0008006" key="5">
    <source>
        <dbReference type="Google" id="ProtNLM"/>
    </source>
</evidence>
<feature type="transmembrane region" description="Helical" evidence="2">
    <location>
        <begin position="6"/>
        <end position="23"/>
    </location>
</feature>
<gene>
    <name evidence="3" type="ORF">QJ522_11855</name>
</gene>
<organism evidence="3 4">
    <name type="scientific">Anaerobaca lacustris</name>
    <dbReference type="NCBI Taxonomy" id="3044600"/>
    <lineage>
        <taxon>Bacteria</taxon>
        <taxon>Pseudomonadati</taxon>
        <taxon>Planctomycetota</taxon>
        <taxon>Phycisphaerae</taxon>
        <taxon>Sedimentisphaerales</taxon>
        <taxon>Anaerobacaceae</taxon>
        <taxon>Anaerobaca</taxon>
    </lineage>
</organism>
<dbReference type="Proteomes" id="UP001431776">
    <property type="component" value="Unassembled WGS sequence"/>
</dbReference>
<sequence length="722" mass="78547">MNLRKVSIGFVVLGVMILAYLGYMQMAGGPAMDGDVRDRLVESARDGGPSEPGGEMGQIGEVGIGGVRQTRLFHTDHTGRIDREFGFEELLYSEGNQWIITNPYMKLFLGEVNCRVTADRGQLELDTAFDRPSPDDATFSGNVIIHIAPADANDARDLFVYLDDVAFIAEQSLFSTTGAVRFVSRSALLTGRGMELLYDESRNRLELFRIKDLESLRLRSDEFAALSDAGPRRERSTETGSEDAAAPVERPTTARATADAVQDSYECVFHRNVSITTPEQEVIAKDRLVIGNILWSGSRADEPKADAASPVAAAPLPAPEPNELPFPGPKAMDTRPSPAEALHAIPDSFFDIVVTCDGGFVVAPKGSRSLEPDLGALGLDTVATAADANQPAVVDPNLQRLVAHRIDLDVSTTDLTMTGPVSMAFALDPNELTGRDPDAERMPVTISAQDAVRFIAASNRIQLDGNCIVTLHKSESDLDYEYILTAPMLAVDLFEDPNARSGKQRIGLARFEAAGGPVAVRALRRQADELIGWVELHSQRLDFENDAQTFAVTGPGEIRLHNGQEPDTPVDPNEFSLRQPCFAFLTGFDSLTYSARTNTIVADAKDRQILLDYFPQIDGSYDKRHVQADAGRIEIALTETERGHTDLLSLTASQGIAYEDPLNRFNGAVLFYDHPETLVTVNGDSRQPCSFNGAPVERIRMNLSTGATKAEGLGPATIQLRP</sequence>
<dbReference type="EMBL" id="JASCXX010000013">
    <property type="protein sequence ID" value="MDI6449742.1"/>
    <property type="molecule type" value="Genomic_DNA"/>
</dbReference>
<feature type="region of interest" description="Disordered" evidence="1">
    <location>
        <begin position="300"/>
        <end position="319"/>
    </location>
</feature>
<accession>A0AAW6TZF3</accession>
<proteinExistence type="predicted"/>
<keyword evidence="2" id="KW-1133">Transmembrane helix</keyword>
<protein>
    <recommendedName>
        <fullName evidence="5">Organic solvent tolerance-like N-terminal domain-containing protein</fullName>
    </recommendedName>
</protein>
<comment type="caution">
    <text evidence="3">The sequence shown here is derived from an EMBL/GenBank/DDBJ whole genome shotgun (WGS) entry which is preliminary data.</text>
</comment>
<dbReference type="AlphaFoldDB" id="A0AAW6TZF3"/>
<feature type="region of interest" description="Disordered" evidence="1">
    <location>
        <begin position="227"/>
        <end position="254"/>
    </location>
</feature>
<evidence type="ECO:0000256" key="1">
    <source>
        <dbReference type="SAM" id="MobiDB-lite"/>
    </source>
</evidence>
<dbReference type="RefSeq" id="WP_349245151.1">
    <property type="nucleotide sequence ID" value="NZ_JASCXX010000013.1"/>
</dbReference>
<reference evidence="3" key="1">
    <citation type="submission" date="2023-05" db="EMBL/GenBank/DDBJ databases">
        <title>Anaerotaeda fermentans gen. nov., sp. nov., a novel anaerobic planctomycete of the new family within the order Sedimentisphaerales isolated from Taman Peninsula, Russia.</title>
        <authorList>
            <person name="Khomyakova M.A."/>
            <person name="Merkel A.Y."/>
            <person name="Slobodkin A.I."/>
        </authorList>
    </citation>
    <scope>NUCLEOTIDE SEQUENCE</scope>
    <source>
        <strain evidence="3">M17dextr</strain>
    </source>
</reference>
<evidence type="ECO:0000313" key="3">
    <source>
        <dbReference type="EMBL" id="MDI6449742.1"/>
    </source>
</evidence>